<keyword evidence="7 14" id="KW-0547">Nucleotide-binding</keyword>
<evidence type="ECO:0000256" key="9">
    <source>
        <dbReference type="ARBA" id="ARBA00022840"/>
    </source>
</evidence>
<keyword evidence="3 14" id="KW-0662">Pyridine nucleotide biosynthesis</keyword>
<sequence>MEQTKILLFGGSYNPIHKGHINAALNASNYLQCREVWFIPRKYNYDGSLLLDGKHRIAMMKMALAEFPNFKICDIELKDRNKELIYTYNTARLLTKKYKNQYQFYFLIGADQLNNIERWYKIDQLTKLFQFVCFKRPGYIINEKLAQKYHILIIDGKQIDASSTKVRAGYYDEIDESIQQYIKEHELYLKERLMPHLPERLFIHCLSTARLAKALAQKNQQNTNRAYVAGILHDVSKALPKDEIRQIMEQHFPTKLKKPEYCHHQYASAYLAKTIYGISDAKTLKAIASHCRSSKKMSKLDKIIYCADKLEEEREFANAVADIRKEAYQNIDKAFIWTMEDQYRYLKNSQKWIDPWLVLMIDYYKRKEKDNGR</sequence>
<dbReference type="Gene3D" id="1.10.3210.10">
    <property type="entry name" value="Hypothetical protein af1432"/>
    <property type="match status" value="1"/>
</dbReference>
<evidence type="ECO:0000256" key="7">
    <source>
        <dbReference type="ARBA" id="ARBA00022741"/>
    </source>
</evidence>
<comment type="catalytic activity">
    <reaction evidence="13">
        <text>P(1),P(4)-bis(5'-adenosyl) tetraphosphate + H2O = 2 ADP + 2 H(+)</text>
        <dbReference type="Rhea" id="RHEA:24252"/>
        <dbReference type="ChEBI" id="CHEBI:15377"/>
        <dbReference type="ChEBI" id="CHEBI:15378"/>
        <dbReference type="ChEBI" id="CHEBI:58141"/>
        <dbReference type="ChEBI" id="CHEBI:456216"/>
        <dbReference type="EC" id="3.6.1.41"/>
    </reaction>
</comment>
<dbReference type="GO" id="GO:0009435">
    <property type="term" value="P:NAD+ biosynthetic process"/>
    <property type="evidence" value="ECO:0007669"/>
    <property type="project" value="UniProtKB-UniRule"/>
</dbReference>
<evidence type="ECO:0000256" key="12">
    <source>
        <dbReference type="ARBA" id="ARBA00048721"/>
    </source>
</evidence>
<evidence type="ECO:0000256" key="1">
    <source>
        <dbReference type="ARBA" id="ARBA00002324"/>
    </source>
</evidence>
<evidence type="ECO:0000256" key="11">
    <source>
        <dbReference type="ARBA" id="ARBA00023027"/>
    </source>
</evidence>
<dbReference type="InterPro" id="IPR006674">
    <property type="entry name" value="HD_domain"/>
</dbReference>
<evidence type="ECO:0000259" key="15">
    <source>
        <dbReference type="PROSITE" id="PS51831"/>
    </source>
</evidence>
<dbReference type="HAMAP" id="MF_00244">
    <property type="entry name" value="NaMN_adenylyltr"/>
    <property type="match status" value="1"/>
</dbReference>
<dbReference type="Proteomes" id="UP000886893">
    <property type="component" value="Unassembled WGS sequence"/>
</dbReference>
<dbReference type="Pfam" id="PF01467">
    <property type="entry name" value="CTP_transf_like"/>
    <property type="match status" value="1"/>
</dbReference>
<dbReference type="GO" id="GO:0005524">
    <property type="term" value="F:ATP binding"/>
    <property type="evidence" value="ECO:0007669"/>
    <property type="project" value="UniProtKB-KW"/>
</dbReference>
<keyword evidence="9 14" id="KW-0067">ATP-binding</keyword>
<dbReference type="InterPro" id="IPR005249">
    <property type="entry name" value="YqeK"/>
</dbReference>
<dbReference type="GO" id="GO:0046872">
    <property type="term" value="F:metal ion binding"/>
    <property type="evidence" value="ECO:0007669"/>
    <property type="project" value="UniProtKB-KW"/>
</dbReference>
<keyword evidence="6" id="KW-0479">Metal-binding</keyword>
<dbReference type="InterPro" id="IPR014729">
    <property type="entry name" value="Rossmann-like_a/b/a_fold"/>
</dbReference>
<evidence type="ECO:0000256" key="13">
    <source>
        <dbReference type="ARBA" id="ARBA00049417"/>
    </source>
</evidence>
<comment type="pathway">
    <text evidence="2 14">Cofactor biosynthesis; NAD(+) biosynthesis; deamido-NAD(+) from nicotinate D-ribonucleotide: step 1/1.</text>
</comment>
<dbReference type="AlphaFoldDB" id="A0A9D1G9C7"/>
<name>A0A9D1G9C7_9FIRM</name>
<keyword evidence="11 14" id="KW-0520">NAD</keyword>
<dbReference type="EMBL" id="DVKI01000195">
    <property type="protein sequence ID" value="HIT17954.1"/>
    <property type="molecule type" value="Genomic_DNA"/>
</dbReference>
<dbReference type="GO" id="GO:0004515">
    <property type="term" value="F:nicotinate-nucleotide adenylyltransferase activity"/>
    <property type="evidence" value="ECO:0007669"/>
    <property type="project" value="UniProtKB-UniRule"/>
</dbReference>
<comment type="similarity">
    <text evidence="14">Belongs to the NadD family.</text>
</comment>
<dbReference type="NCBIfam" id="TIGR00488">
    <property type="entry name" value="bis(5'-nucleosyl)-tetraphosphatase (symmetrical) YqeK"/>
    <property type="match status" value="1"/>
</dbReference>
<dbReference type="InterPro" id="IPR005248">
    <property type="entry name" value="NadD/NMNAT"/>
</dbReference>
<evidence type="ECO:0000256" key="4">
    <source>
        <dbReference type="ARBA" id="ARBA00022679"/>
    </source>
</evidence>
<dbReference type="GO" id="GO:0008803">
    <property type="term" value="F:bis(5'-nucleosyl)-tetraphosphatase (symmetrical) activity"/>
    <property type="evidence" value="ECO:0007669"/>
    <property type="project" value="UniProtKB-EC"/>
</dbReference>
<dbReference type="SUPFAM" id="SSF52374">
    <property type="entry name" value="Nucleotidylyl transferase"/>
    <property type="match status" value="1"/>
</dbReference>
<comment type="function">
    <text evidence="1 14">Catalyzes the reversible adenylation of nicotinate mononucleotide (NaMN) to nicotinic acid adenine dinucleotide (NaAD).</text>
</comment>
<dbReference type="CDD" id="cd02165">
    <property type="entry name" value="NMNAT"/>
    <property type="match status" value="1"/>
</dbReference>
<dbReference type="PANTHER" id="PTHR39321:SF3">
    <property type="entry name" value="PHOSPHOPANTETHEINE ADENYLYLTRANSFERASE"/>
    <property type="match status" value="1"/>
</dbReference>
<keyword evidence="8" id="KW-0378">Hydrolase</keyword>
<comment type="caution">
    <text evidence="16">The sequence shown here is derived from an EMBL/GenBank/DDBJ whole genome shotgun (WGS) entry which is preliminary data.</text>
</comment>
<dbReference type="NCBIfam" id="NF005519">
    <property type="entry name" value="PRK07152.1"/>
    <property type="match status" value="1"/>
</dbReference>
<dbReference type="Gene3D" id="3.40.50.620">
    <property type="entry name" value="HUPs"/>
    <property type="match status" value="1"/>
</dbReference>
<dbReference type="NCBIfam" id="TIGR00482">
    <property type="entry name" value="nicotinate (nicotinamide) nucleotide adenylyltransferase"/>
    <property type="match status" value="1"/>
</dbReference>
<evidence type="ECO:0000256" key="14">
    <source>
        <dbReference type="HAMAP-Rule" id="MF_00244"/>
    </source>
</evidence>
<evidence type="ECO:0000256" key="6">
    <source>
        <dbReference type="ARBA" id="ARBA00022723"/>
    </source>
</evidence>
<evidence type="ECO:0000256" key="5">
    <source>
        <dbReference type="ARBA" id="ARBA00022695"/>
    </source>
</evidence>
<evidence type="ECO:0000313" key="16">
    <source>
        <dbReference type="EMBL" id="HIT17954.1"/>
    </source>
</evidence>
<comment type="catalytic activity">
    <reaction evidence="12 14">
        <text>nicotinate beta-D-ribonucleotide + ATP + H(+) = deamido-NAD(+) + diphosphate</text>
        <dbReference type="Rhea" id="RHEA:22860"/>
        <dbReference type="ChEBI" id="CHEBI:15378"/>
        <dbReference type="ChEBI" id="CHEBI:30616"/>
        <dbReference type="ChEBI" id="CHEBI:33019"/>
        <dbReference type="ChEBI" id="CHEBI:57502"/>
        <dbReference type="ChEBI" id="CHEBI:58437"/>
        <dbReference type="EC" id="2.7.7.18"/>
    </reaction>
</comment>
<reference evidence="16" key="1">
    <citation type="submission" date="2020-10" db="EMBL/GenBank/DDBJ databases">
        <authorList>
            <person name="Gilroy R."/>
        </authorList>
    </citation>
    <scope>NUCLEOTIDE SEQUENCE</scope>
    <source>
        <strain evidence="16">14508</strain>
    </source>
</reference>
<gene>
    <name evidence="14" type="primary">nadD</name>
    <name evidence="16" type="ORF">IAD04_06265</name>
</gene>
<evidence type="ECO:0000256" key="2">
    <source>
        <dbReference type="ARBA" id="ARBA00005019"/>
    </source>
</evidence>
<dbReference type="InterPro" id="IPR003607">
    <property type="entry name" value="HD/PDEase_dom"/>
</dbReference>
<dbReference type="SUPFAM" id="SSF109604">
    <property type="entry name" value="HD-domain/PDEase-like"/>
    <property type="match status" value="1"/>
</dbReference>
<reference evidence="16" key="2">
    <citation type="journal article" date="2021" name="PeerJ">
        <title>Extensive microbial diversity within the chicken gut microbiome revealed by metagenomics and culture.</title>
        <authorList>
            <person name="Gilroy R."/>
            <person name="Ravi A."/>
            <person name="Getino M."/>
            <person name="Pursley I."/>
            <person name="Horton D.L."/>
            <person name="Alikhan N.F."/>
            <person name="Baker D."/>
            <person name="Gharbi K."/>
            <person name="Hall N."/>
            <person name="Watson M."/>
            <person name="Adriaenssens E.M."/>
            <person name="Foster-Nyarko E."/>
            <person name="Jarju S."/>
            <person name="Secka A."/>
            <person name="Antonio M."/>
            <person name="Oren A."/>
            <person name="Chaudhuri R.R."/>
            <person name="La Ragione R."/>
            <person name="Hildebrand F."/>
            <person name="Pallen M.J."/>
        </authorList>
    </citation>
    <scope>NUCLEOTIDE SEQUENCE</scope>
    <source>
        <strain evidence="16">14508</strain>
    </source>
</reference>
<keyword evidence="4 14" id="KW-0808">Transferase</keyword>
<dbReference type="Pfam" id="PF01966">
    <property type="entry name" value="HD"/>
    <property type="match status" value="1"/>
</dbReference>
<evidence type="ECO:0000313" key="17">
    <source>
        <dbReference type="Proteomes" id="UP000886893"/>
    </source>
</evidence>
<evidence type="ECO:0000256" key="3">
    <source>
        <dbReference type="ARBA" id="ARBA00022642"/>
    </source>
</evidence>
<dbReference type="SMART" id="SM00471">
    <property type="entry name" value="HDc"/>
    <property type="match status" value="1"/>
</dbReference>
<keyword evidence="10" id="KW-0408">Iron</keyword>
<dbReference type="PANTHER" id="PTHR39321">
    <property type="entry name" value="NICOTINATE-NUCLEOTIDE ADENYLYLTRANSFERASE-RELATED"/>
    <property type="match status" value="1"/>
</dbReference>
<organism evidence="16 17">
    <name type="scientific">Candidatus Caccosoma faecigallinarum</name>
    <dbReference type="NCBI Taxonomy" id="2840720"/>
    <lineage>
        <taxon>Bacteria</taxon>
        <taxon>Bacillati</taxon>
        <taxon>Bacillota</taxon>
        <taxon>Bacillota incertae sedis</taxon>
        <taxon>Candidatus Caccosoma</taxon>
    </lineage>
</organism>
<protein>
    <recommendedName>
        <fullName evidence="14">Probable nicotinate-nucleotide adenylyltransferase</fullName>
        <ecNumber evidence="14">2.7.7.18</ecNumber>
    </recommendedName>
    <alternativeName>
        <fullName evidence="14">Deamido-NAD(+) diphosphorylase</fullName>
    </alternativeName>
    <alternativeName>
        <fullName evidence="14">Deamido-NAD(+) pyrophosphorylase</fullName>
    </alternativeName>
    <alternativeName>
        <fullName evidence="14">Nicotinate mononucleotide adenylyltransferase</fullName>
        <shortName evidence="14">NaMN adenylyltransferase</shortName>
    </alternativeName>
</protein>
<evidence type="ECO:0000256" key="10">
    <source>
        <dbReference type="ARBA" id="ARBA00023004"/>
    </source>
</evidence>
<feature type="domain" description="HD" evidence="15">
    <location>
        <begin position="201"/>
        <end position="313"/>
    </location>
</feature>
<dbReference type="PROSITE" id="PS51831">
    <property type="entry name" value="HD"/>
    <property type="match status" value="1"/>
</dbReference>
<evidence type="ECO:0000256" key="8">
    <source>
        <dbReference type="ARBA" id="ARBA00022801"/>
    </source>
</evidence>
<proteinExistence type="inferred from homology"/>
<keyword evidence="5 14" id="KW-0548">Nucleotidyltransferase</keyword>
<accession>A0A9D1G9C7</accession>
<dbReference type="EC" id="2.7.7.18" evidence="14"/>
<dbReference type="InterPro" id="IPR004821">
    <property type="entry name" value="Cyt_trans-like"/>
</dbReference>
<dbReference type="CDD" id="cd00077">
    <property type="entry name" value="HDc"/>
    <property type="match status" value="1"/>
</dbReference>